<dbReference type="FunFam" id="3.40.50.720:FF:000084">
    <property type="entry name" value="Short-chain dehydrogenase reductase"/>
    <property type="match status" value="1"/>
</dbReference>
<dbReference type="SUPFAM" id="SSF51735">
    <property type="entry name" value="NAD(P)-binding Rossmann-fold domains"/>
    <property type="match status" value="1"/>
</dbReference>
<proteinExistence type="inferred from homology"/>
<evidence type="ECO:0000313" key="3">
    <source>
        <dbReference type="EMBL" id="KRO95855.1"/>
    </source>
</evidence>
<dbReference type="PANTHER" id="PTHR43639:SF1">
    <property type="entry name" value="SHORT-CHAIN DEHYDROGENASE_REDUCTASE FAMILY PROTEIN"/>
    <property type="match status" value="1"/>
</dbReference>
<evidence type="ECO:0000256" key="1">
    <source>
        <dbReference type="ARBA" id="ARBA00006484"/>
    </source>
</evidence>
<dbReference type="PRINTS" id="PR00081">
    <property type="entry name" value="GDHRDH"/>
</dbReference>
<dbReference type="InterPro" id="IPR002347">
    <property type="entry name" value="SDR_fam"/>
</dbReference>
<comment type="similarity">
    <text evidence="1">Belongs to the short-chain dehydrogenases/reductases (SDR) family.</text>
</comment>
<dbReference type="STRING" id="1655612.ABS10_05810"/>
<dbReference type="PANTHER" id="PTHR43639">
    <property type="entry name" value="OXIDOREDUCTASE, SHORT-CHAIN DEHYDROGENASE/REDUCTASE FAMILY (AFU_ORTHOLOGUE AFUA_5G02870)"/>
    <property type="match status" value="1"/>
</dbReference>
<accession>A0A0R2U8J0</accession>
<evidence type="ECO:0000256" key="2">
    <source>
        <dbReference type="ARBA" id="ARBA00023002"/>
    </source>
</evidence>
<name>A0A0R2U8J0_9GAMM</name>
<dbReference type="PRINTS" id="PR00080">
    <property type="entry name" value="SDRFAMILY"/>
</dbReference>
<reference evidence="3 4" key="1">
    <citation type="submission" date="2015-10" db="EMBL/GenBank/DDBJ databases">
        <title>Metagenome-Assembled Genomes uncover a global brackish microbiome.</title>
        <authorList>
            <person name="Hugerth L.W."/>
            <person name="Larsson J."/>
            <person name="Alneberg J."/>
            <person name="Lindh M.V."/>
            <person name="Legrand C."/>
            <person name="Pinhassi J."/>
            <person name="Andersson A.F."/>
        </authorList>
    </citation>
    <scope>NUCLEOTIDE SEQUENCE [LARGE SCALE GENOMIC DNA]</scope>
    <source>
        <strain evidence="3">BACL1 MAG-120820-bin45</strain>
    </source>
</reference>
<evidence type="ECO:0000313" key="4">
    <source>
        <dbReference type="Proteomes" id="UP000051027"/>
    </source>
</evidence>
<dbReference type="Pfam" id="PF13561">
    <property type="entry name" value="adh_short_C2"/>
    <property type="match status" value="1"/>
</dbReference>
<keyword evidence="2" id="KW-0560">Oxidoreductase</keyword>
<organism evidence="3 4">
    <name type="scientific">SAR86 cluster bacterium BACL1 MAG-120820-bin45</name>
    <dbReference type="NCBI Taxonomy" id="1655612"/>
    <lineage>
        <taxon>Bacteria</taxon>
        <taxon>Pseudomonadati</taxon>
        <taxon>Pseudomonadota</taxon>
        <taxon>Gammaproteobacteria</taxon>
        <taxon>SAR86 cluster</taxon>
    </lineage>
</organism>
<gene>
    <name evidence="3" type="ORF">ABS10_05810</name>
</gene>
<dbReference type="AlphaFoldDB" id="A0A0R2U8J0"/>
<dbReference type="GO" id="GO:0016491">
    <property type="term" value="F:oxidoreductase activity"/>
    <property type="evidence" value="ECO:0007669"/>
    <property type="project" value="UniProtKB-KW"/>
</dbReference>
<comment type="caution">
    <text evidence="3">The sequence shown here is derived from an EMBL/GenBank/DDBJ whole genome shotgun (WGS) entry which is preliminary data.</text>
</comment>
<protein>
    <submittedName>
        <fullName evidence="3">3-oxoacyl-ACP reductase</fullName>
    </submittedName>
</protein>
<sequence>MDFTGKVAIVTGAGQGVGKGIALALSSYNANIALLGRTLSKVQAVADEINLNGGSAIAIECDVKDVSAIQSAIDATVNKFSSIDFLVNNAQEVPLGNLLHVDDQAFENGWMSGPLATFRFMKLCHPYLKGSGKIINLASSSALRPDSEGYGAYASVKEATRALSRTAAVEWGPDNILVNCIMPLAKSTGMEWWMNERPDEANAFVQTIPLGRVGDCQDDIGEAVCHLFSDGMSYITGSTIMLDGGQAFLR</sequence>
<dbReference type="InterPro" id="IPR036291">
    <property type="entry name" value="NAD(P)-bd_dom_sf"/>
</dbReference>
<dbReference type="Gene3D" id="3.40.50.720">
    <property type="entry name" value="NAD(P)-binding Rossmann-like Domain"/>
    <property type="match status" value="1"/>
</dbReference>
<dbReference type="EMBL" id="LICS01000014">
    <property type="protein sequence ID" value="KRO95855.1"/>
    <property type="molecule type" value="Genomic_DNA"/>
</dbReference>
<dbReference type="Proteomes" id="UP000051027">
    <property type="component" value="Unassembled WGS sequence"/>
</dbReference>